<accession>L9KFA0</accession>
<evidence type="ECO:0000313" key="2">
    <source>
        <dbReference type="Proteomes" id="UP000011518"/>
    </source>
</evidence>
<reference evidence="2" key="1">
    <citation type="submission" date="2012-07" db="EMBL/GenBank/DDBJ databases">
        <title>Genome of the Chinese tree shrew, a rising model animal genetically related to primates.</title>
        <authorList>
            <person name="Zhang G."/>
            <person name="Fan Y."/>
            <person name="Yao Y."/>
            <person name="Huang Z."/>
        </authorList>
    </citation>
    <scope>NUCLEOTIDE SEQUENCE [LARGE SCALE GENOMIC DNA]</scope>
</reference>
<proteinExistence type="predicted"/>
<dbReference type="EMBL" id="KB320878">
    <property type="protein sequence ID" value="ELW61406.1"/>
    <property type="molecule type" value="Genomic_DNA"/>
</dbReference>
<protein>
    <submittedName>
        <fullName evidence="1">Uncharacterized protein</fullName>
    </submittedName>
</protein>
<keyword evidence="2" id="KW-1185">Reference proteome</keyword>
<evidence type="ECO:0000313" key="1">
    <source>
        <dbReference type="EMBL" id="ELW61406.1"/>
    </source>
</evidence>
<sequence length="109" mass="12305">MDETSLRLEEDWKKGLQREVGWQPSRDLPTALSPLSSPLLNWVPIGLESLCSSGIKAVERTDTRLHEKVTRDVALELKVIGKVFYAKIFYDFPDDLILCMSLTSGDKPV</sequence>
<gene>
    <name evidence="1" type="ORF">TREES_T100003187</name>
</gene>
<name>L9KFA0_TUPCH</name>
<dbReference type="InParanoid" id="L9KFA0"/>
<dbReference type="Proteomes" id="UP000011518">
    <property type="component" value="Unassembled WGS sequence"/>
</dbReference>
<reference evidence="2" key="2">
    <citation type="journal article" date="2013" name="Nat. Commun.">
        <title>Genome of the Chinese tree shrew.</title>
        <authorList>
            <person name="Fan Y."/>
            <person name="Huang Z.Y."/>
            <person name="Cao C.C."/>
            <person name="Chen C.S."/>
            <person name="Chen Y.X."/>
            <person name="Fan D.D."/>
            <person name="He J."/>
            <person name="Hou H.L."/>
            <person name="Hu L."/>
            <person name="Hu X.T."/>
            <person name="Jiang X.T."/>
            <person name="Lai R."/>
            <person name="Lang Y.S."/>
            <person name="Liang B."/>
            <person name="Liao S.G."/>
            <person name="Mu D."/>
            <person name="Ma Y.Y."/>
            <person name="Niu Y.Y."/>
            <person name="Sun X.Q."/>
            <person name="Xia J.Q."/>
            <person name="Xiao J."/>
            <person name="Xiong Z.Q."/>
            <person name="Xu L."/>
            <person name="Yang L."/>
            <person name="Zhang Y."/>
            <person name="Zhao W."/>
            <person name="Zhao X.D."/>
            <person name="Zheng Y.T."/>
            <person name="Zhou J.M."/>
            <person name="Zhu Y.B."/>
            <person name="Zhang G.J."/>
            <person name="Wang J."/>
            <person name="Yao Y.G."/>
        </authorList>
    </citation>
    <scope>NUCLEOTIDE SEQUENCE [LARGE SCALE GENOMIC DNA]</scope>
</reference>
<dbReference type="AlphaFoldDB" id="L9KFA0"/>
<organism evidence="1 2">
    <name type="scientific">Tupaia chinensis</name>
    <name type="common">Chinese tree shrew</name>
    <name type="synonym">Tupaia belangeri chinensis</name>
    <dbReference type="NCBI Taxonomy" id="246437"/>
    <lineage>
        <taxon>Eukaryota</taxon>
        <taxon>Metazoa</taxon>
        <taxon>Chordata</taxon>
        <taxon>Craniata</taxon>
        <taxon>Vertebrata</taxon>
        <taxon>Euteleostomi</taxon>
        <taxon>Mammalia</taxon>
        <taxon>Eutheria</taxon>
        <taxon>Euarchontoglires</taxon>
        <taxon>Scandentia</taxon>
        <taxon>Tupaiidae</taxon>
        <taxon>Tupaia</taxon>
    </lineage>
</organism>